<protein>
    <submittedName>
        <fullName evidence="1">Uncharacterized protein</fullName>
    </submittedName>
</protein>
<dbReference type="Proteomes" id="UP000018211">
    <property type="component" value="Unassembled WGS sequence"/>
</dbReference>
<sequence>MTPNEYERNIENWARIAEEGGVRLPDGSPLPFAFWKTFLGITRTAHYEYRLGTSRRKKFPVGLTRTILFANNIERHRFLELVRESIPIYLDNPR</sequence>
<evidence type="ECO:0000313" key="2">
    <source>
        <dbReference type="Proteomes" id="UP000018211"/>
    </source>
</evidence>
<comment type="caution">
    <text evidence="1">The sequence shown here is derived from an EMBL/GenBank/DDBJ whole genome shotgun (WGS) entry which is preliminary data.</text>
</comment>
<proteinExistence type="predicted"/>
<organism evidence="1 2">
    <name type="scientific">Vibrio nigripulchritudo SOn1</name>
    <dbReference type="NCBI Taxonomy" id="1238450"/>
    <lineage>
        <taxon>Bacteria</taxon>
        <taxon>Pseudomonadati</taxon>
        <taxon>Pseudomonadota</taxon>
        <taxon>Gammaproteobacteria</taxon>
        <taxon>Vibrionales</taxon>
        <taxon>Vibrionaceae</taxon>
        <taxon>Vibrio</taxon>
    </lineage>
</organism>
<accession>A0AAV2VHY1</accession>
<dbReference type="AlphaFoldDB" id="A0AAV2VHY1"/>
<evidence type="ECO:0000313" key="1">
    <source>
        <dbReference type="EMBL" id="CCO44218.1"/>
    </source>
</evidence>
<name>A0AAV2VHY1_9VIBR</name>
<dbReference type="EMBL" id="CAOF01000008">
    <property type="protein sequence ID" value="CCO44218.1"/>
    <property type="molecule type" value="Genomic_DNA"/>
</dbReference>
<gene>
    <name evidence="1" type="ORF">VIBNISOn1_1050044</name>
</gene>
<reference evidence="1 2" key="1">
    <citation type="journal article" date="2013" name="ISME J.">
        <title>Comparative genomics of pathogenic lineages of Vibrio nigripulchritudo identifies virulence-associated traits.</title>
        <authorList>
            <person name="Goudenege D."/>
            <person name="Labreuche Y."/>
            <person name="Krin E."/>
            <person name="Ansquer D."/>
            <person name="Mangenot S."/>
            <person name="Calteau A."/>
            <person name="Medigue C."/>
            <person name="Mazel D."/>
            <person name="Polz M.F."/>
            <person name="Le Roux F."/>
        </authorList>
    </citation>
    <scope>NUCLEOTIDE SEQUENCE [LARGE SCALE GENOMIC DNA]</scope>
    <source>
        <strain evidence="1 2">SOn1</strain>
    </source>
</reference>